<sequence length="253" mass="27977">MASSTSAKHSSLLFFCFLLAILFSASSQAEARESRFFSKVTRLIGTVDKFITEVPTPAPAPAPETAESLPVPAPTPATSFDTETVNNGYGLYGTDQESTPAANEMLTEDFGGDEGSDNGYDKSNYNVKSENDNVESGKGNYYNYGRNGYGSEKSGASEQQGMSDTRFLDNGKYYPDVKNDQSENDGQYQNRYNYNGYNDQKAERGSSGYNYDQTAERGSGGYNDQTDERGSRYVFDTIEEYEKYQQSQGMYVP</sequence>
<dbReference type="Proteomes" id="UP001187192">
    <property type="component" value="Unassembled WGS sequence"/>
</dbReference>
<dbReference type="PANTHER" id="PTHR35274:SF5">
    <property type="entry name" value="PROTEIN E6-LIKE"/>
    <property type="match status" value="1"/>
</dbReference>
<reference evidence="3" key="1">
    <citation type="submission" date="2023-07" db="EMBL/GenBank/DDBJ databases">
        <title>draft genome sequence of fig (Ficus carica).</title>
        <authorList>
            <person name="Takahashi T."/>
            <person name="Nishimura K."/>
        </authorList>
    </citation>
    <scope>NUCLEOTIDE SEQUENCE</scope>
</reference>
<protein>
    <recommendedName>
        <fullName evidence="5">Protein E6-like</fullName>
    </recommendedName>
</protein>
<feature type="signal peptide" evidence="2">
    <location>
        <begin position="1"/>
        <end position="31"/>
    </location>
</feature>
<dbReference type="InterPro" id="IPR040290">
    <property type="entry name" value="Prot_E6-like"/>
</dbReference>
<dbReference type="PANTHER" id="PTHR35274">
    <property type="entry name" value="E6-LIKE PROTEIN"/>
    <property type="match status" value="1"/>
</dbReference>
<evidence type="ECO:0000256" key="2">
    <source>
        <dbReference type="SAM" id="SignalP"/>
    </source>
</evidence>
<gene>
    <name evidence="3" type="ORF">TIFTF001_023005</name>
</gene>
<feature type="compositionally biased region" description="Acidic residues" evidence="1">
    <location>
        <begin position="106"/>
        <end position="116"/>
    </location>
</feature>
<accession>A0AA88AU68</accession>
<evidence type="ECO:0000256" key="1">
    <source>
        <dbReference type="SAM" id="MobiDB-lite"/>
    </source>
</evidence>
<dbReference type="AlphaFoldDB" id="A0AA88AU68"/>
<name>A0AA88AU68_FICCA</name>
<proteinExistence type="predicted"/>
<feature type="region of interest" description="Disordered" evidence="1">
    <location>
        <begin position="106"/>
        <end position="231"/>
    </location>
</feature>
<dbReference type="EMBL" id="BTGU01000048">
    <property type="protein sequence ID" value="GMN53863.1"/>
    <property type="molecule type" value="Genomic_DNA"/>
</dbReference>
<evidence type="ECO:0000313" key="3">
    <source>
        <dbReference type="EMBL" id="GMN53863.1"/>
    </source>
</evidence>
<keyword evidence="2" id="KW-0732">Signal</keyword>
<evidence type="ECO:0008006" key="5">
    <source>
        <dbReference type="Google" id="ProtNLM"/>
    </source>
</evidence>
<feature type="chain" id="PRO_5041639570" description="Protein E6-like" evidence="2">
    <location>
        <begin position="32"/>
        <end position="253"/>
    </location>
</feature>
<feature type="compositionally biased region" description="Low complexity" evidence="1">
    <location>
        <begin position="184"/>
        <end position="199"/>
    </location>
</feature>
<comment type="caution">
    <text evidence="3">The sequence shown here is derived from an EMBL/GenBank/DDBJ whole genome shotgun (WGS) entry which is preliminary data.</text>
</comment>
<evidence type="ECO:0000313" key="4">
    <source>
        <dbReference type="Proteomes" id="UP001187192"/>
    </source>
</evidence>
<feature type="compositionally biased region" description="Low complexity" evidence="1">
    <location>
        <begin position="139"/>
        <end position="150"/>
    </location>
</feature>
<keyword evidence="4" id="KW-1185">Reference proteome</keyword>
<feature type="compositionally biased region" description="Polar residues" evidence="1">
    <location>
        <begin position="154"/>
        <end position="163"/>
    </location>
</feature>
<organism evidence="3 4">
    <name type="scientific">Ficus carica</name>
    <name type="common">Common fig</name>
    <dbReference type="NCBI Taxonomy" id="3494"/>
    <lineage>
        <taxon>Eukaryota</taxon>
        <taxon>Viridiplantae</taxon>
        <taxon>Streptophyta</taxon>
        <taxon>Embryophyta</taxon>
        <taxon>Tracheophyta</taxon>
        <taxon>Spermatophyta</taxon>
        <taxon>Magnoliopsida</taxon>
        <taxon>eudicotyledons</taxon>
        <taxon>Gunneridae</taxon>
        <taxon>Pentapetalae</taxon>
        <taxon>rosids</taxon>
        <taxon>fabids</taxon>
        <taxon>Rosales</taxon>
        <taxon>Moraceae</taxon>
        <taxon>Ficeae</taxon>
        <taxon>Ficus</taxon>
    </lineage>
</organism>